<reference evidence="2 3" key="1">
    <citation type="submission" date="2020-08" db="EMBL/GenBank/DDBJ databases">
        <title>Genome sequence of Erysipelothrix inopinata DSM 15511T.</title>
        <authorList>
            <person name="Hyun D.-W."/>
            <person name="Bae J.-W."/>
        </authorList>
    </citation>
    <scope>NUCLEOTIDE SEQUENCE [LARGE SCALE GENOMIC DNA]</scope>
    <source>
        <strain evidence="2 3">DSM 15511</strain>
    </source>
</reference>
<feature type="transmembrane region" description="Helical" evidence="1">
    <location>
        <begin position="114"/>
        <end position="131"/>
    </location>
</feature>
<keyword evidence="3" id="KW-1185">Reference proteome</keyword>
<dbReference type="AlphaFoldDB" id="A0A7G9S0L8"/>
<proteinExistence type="predicted"/>
<dbReference type="KEGG" id="eio:H9L01_03220"/>
<dbReference type="EMBL" id="CP060715">
    <property type="protein sequence ID" value="QNN61393.1"/>
    <property type="molecule type" value="Genomic_DNA"/>
</dbReference>
<gene>
    <name evidence="2" type="ORF">H9L01_03220</name>
</gene>
<protein>
    <submittedName>
        <fullName evidence="2">Uncharacterized protein</fullName>
    </submittedName>
</protein>
<keyword evidence="1" id="KW-0812">Transmembrane</keyword>
<keyword evidence="1" id="KW-1133">Transmembrane helix</keyword>
<dbReference type="RefSeq" id="WP_187534593.1">
    <property type="nucleotide sequence ID" value="NZ_CBCSHU010000006.1"/>
</dbReference>
<feature type="transmembrane region" description="Helical" evidence="1">
    <location>
        <begin position="42"/>
        <end position="63"/>
    </location>
</feature>
<accession>A0A7G9S0L8</accession>
<evidence type="ECO:0000313" key="3">
    <source>
        <dbReference type="Proteomes" id="UP000515928"/>
    </source>
</evidence>
<keyword evidence="1" id="KW-0472">Membrane</keyword>
<feature type="transmembrane region" description="Helical" evidence="1">
    <location>
        <begin position="70"/>
        <end position="94"/>
    </location>
</feature>
<evidence type="ECO:0000256" key="1">
    <source>
        <dbReference type="SAM" id="Phobius"/>
    </source>
</evidence>
<name>A0A7G9S0L8_9FIRM</name>
<organism evidence="2 3">
    <name type="scientific">Erysipelothrix inopinata</name>
    <dbReference type="NCBI Taxonomy" id="225084"/>
    <lineage>
        <taxon>Bacteria</taxon>
        <taxon>Bacillati</taxon>
        <taxon>Bacillota</taxon>
        <taxon>Erysipelotrichia</taxon>
        <taxon>Erysipelotrichales</taxon>
        <taxon>Erysipelotrichaceae</taxon>
        <taxon>Erysipelothrix</taxon>
    </lineage>
</organism>
<sequence length="137" mass="15302">MSHFNIKTVNQKQRFGIATLLGLLTGALLGFAVGFIRSIPNFNISIFIIIIGYGVATVVRYFGRGIQLKFSLVACLATILGILISDVIATFGVAGLMVAENYQITLKFMYQQDMYTLVWVIYRALAIYIAYNYSRIL</sequence>
<dbReference type="Proteomes" id="UP000515928">
    <property type="component" value="Chromosome"/>
</dbReference>
<feature type="transmembrane region" description="Helical" evidence="1">
    <location>
        <begin position="15"/>
        <end position="36"/>
    </location>
</feature>
<evidence type="ECO:0000313" key="2">
    <source>
        <dbReference type="EMBL" id="QNN61393.1"/>
    </source>
</evidence>